<comment type="caution">
    <text evidence="1">The sequence shown here is derived from an EMBL/GenBank/DDBJ whole genome shotgun (WGS) entry which is preliminary data.</text>
</comment>
<name>A0A2P5A5D6_PARAD</name>
<accession>A0A2P5A5D6</accession>
<evidence type="ECO:0000313" key="2">
    <source>
        <dbReference type="Proteomes" id="UP000237105"/>
    </source>
</evidence>
<dbReference type="Proteomes" id="UP000237105">
    <property type="component" value="Unassembled WGS sequence"/>
</dbReference>
<keyword evidence="2" id="KW-1185">Reference proteome</keyword>
<protein>
    <submittedName>
        <fullName evidence="1">Uncharacterized protein</fullName>
    </submittedName>
</protein>
<proteinExistence type="predicted"/>
<dbReference type="EMBL" id="JXTB01000940">
    <property type="protein sequence ID" value="PON31734.1"/>
    <property type="molecule type" value="Genomic_DNA"/>
</dbReference>
<reference evidence="2" key="1">
    <citation type="submission" date="2016-06" db="EMBL/GenBank/DDBJ databases">
        <title>Parallel loss of symbiosis genes in relatives of nitrogen-fixing non-legume Parasponia.</title>
        <authorList>
            <person name="Van Velzen R."/>
            <person name="Holmer R."/>
            <person name="Bu F."/>
            <person name="Rutten L."/>
            <person name="Van Zeijl A."/>
            <person name="Liu W."/>
            <person name="Santuari L."/>
            <person name="Cao Q."/>
            <person name="Sharma T."/>
            <person name="Shen D."/>
            <person name="Roswanjaya Y."/>
            <person name="Wardhani T."/>
            <person name="Kalhor M.S."/>
            <person name="Jansen J."/>
            <person name="Van den Hoogen J."/>
            <person name="Gungor B."/>
            <person name="Hartog M."/>
            <person name="Hontelez J."/>
            <person name="Verver J."/>
            <person name="Yang W.-C."/>
            <person name="Schijlen E."/>
            <person name="Repin R."/>
            <person name="Schilthuizen M."/>
            <person name="Schranz E."/>
            <person name="Heidstra R."/>
            <person name="Miyata K."/>
            <person name="Fedorova E."/>
            <person name="Kohlen W."/>
            <person name="Bisseling T."/>
            <person name="Smit S."/>
            <person name="Geurts R."/>
        </authorList>
    </citation>
    <scope>NUCLEOTIDE SEQUENCE [LARGE SCALE GENOMIC DNA]</scope>
    <source>
        <strain evidence="2">cv. WU1-14</strain>
    </source>
</reference>
<gene>
    <name evidence="1" type="ORF">PanWU01x14_367360</name>
</gene>
<evidence type="ECO:0000313" key="1">
    <source>
        <dbReference type="EMBL" id="PON31734.1"/>
    </source>
</evidence>
<sequence length="89" mass="10157">MSKVSKTEVKRRVVGQKNLARSRIFADLLRFRPTSKRDKTGDVGFIFGKSSTQAMRGPRRAVVVARQSSDKNYYFSLLLSFSKAFLPRI</sequence>
<organism evidence="1 2">
    <name type="scientific">Parasponia andersonii</name>
    <name type="common">Sponia andersonii</name>
    <dbReference type="NCBI Taxonomy" id="3476"/>
    <lineage>
        <taxon>Eukaryota</taxon>
        <taxon>Viridiplantae</taxon>
        <taxon>Streptophyta</taxon>
        <taxon>Embryophyta</taxon>
        <taxon>Tracheophyta</taxon>
        <taxon>Spermatophyta</taxon>
        <taxon>Magnoliopsida</taxon>
        <taxon>eudicotyledons</taxon>
        <taxon>Gunneridae</taxon>
        <taxon>Pentapetalae</taxon>
        <taxon>rosids</taxon>
        <taxon>fabids</taxon>
        <taxon>Rosales</taxon>
        <taxon>Cannabaceae</taxon>
        <taxon>Parasponia</taxon>
    </lineage>
</organism>
<dbReference type="AlphaFoldDB" id="A0A2P5A5D6"/>